<organism evidence="2 3">
    <name type="scientific">Pseudomonas benzenivorans</name>
    <dbReference type="NCBI Taxonomy" id="556533"/>
    <lineage>
        <taxon>Bacteria</taxon>
        <taxon>Pseudomonadati</taxon>
        <taxon>Pseudomonadota</taxon>
        <taxon>Gammaproteobacteria</taxon>
        <taxon>Pseudomonadales</taxon>
        <taxon>Pseudomonadaceae</taxon>
        <taxon>Pseudomonas</taxon>
    </lineage>
</organism>
<gene>
    <name evidence="2" type="ORF">SBP02_01545</name>
</gene>
<sequence length="284" mass="33075">MSRRWLLTVALFCCARLALAQDEPELRVCQTDPGKYAYRIELANLILARTAERYGERRITPRQGVDPSQKRCLALLRQGLVDLAYVPPTAARLRDFAVLPFDLHNGMLGYRVLLIHRADAQRFAQVRSLDDLRRLRGGFGRQWGDFALFARNRLPVVGIAHPENLLPMLAKRRFDYYHRGLHEAWQELQANAERYPELMVEPSLALVYDLPVFFTFNREDRRLRQRFAEGLAAIRADGSFRELFLRHFGHLAKLARLHERRWLPIDYPTPPGLPPRDTSLWLQP</sequence>
<accession>A0ABZ0PY63</accession>
<evidence type="ECO:0008006" key="4">
    <source>
        <dbReference type="Google" id="ProtNLM"/>
    </source>
</evidence>
<reference evidence="2 3" key="1">
    <citation type="submission" date="2023-11" db="EMBL/GenBank/DDBJ databases">
        <title>Complete genome of Pseudomonas benzenivorans BA3361.</title>
        <authorList>
            <person name="Shin S.Y."/>
            <person name="Song J."/>
            <person name="Kang H."/>
        </authorList>
    </citation>
    <scope>NUCLEOTIDE SEQUENCE [LARGE SCALE GENOMIC DNA]</scope>
    <source>
        <strain evidence="2 3">HNIBRBA3361</strain>
    </source>
</reference>
<evidence type="ECO:0000313" key="2">
    <source>
        <dbReference type="EMBL" id="WPC05465.1"/>
    </source>
</evidence>
<evidence type="ECO:0000256" key="1">
    <source>
        <dbReference type="SAM" id="SignalP"/>
    </source>
</evidence>
<protein>
    <recommendedName>
        <fullName evidence="4">ABC-type amino acid transport substrate-binding protein</fullName>
    </recommendedName>
</protein>
<proteinExistence type="predicted"/>
<dbReference type="RefSeq" id="WP_318644663.1">
    <property type="nucleotide sequence ID" value="NZ_CP137892.1"/>
</dbReference>
<evidence type="ECO:0000313" key="3">
    <source>
        <dbReference type="Proteomes" id="UP001305928"/>
    </source>
</evidence>
<name>A0ABZ0PY63_9PSED</name>
<feature type="chain" id="PRO_5047471175" description="ABC-type amino acid transport substrate-binding protein" evidence="1">
    <location>
        <begin position="21"/>
        <end position="284"/>
    </location>
</feature>
<dbReference type="SUPFAM" id="SSF53850">
    <property type="entry name" value="Periplasmic binding protein-like II"/>
    <property type="match status" value="1"/>
</dbReference>
<keyword evidence="1" id="KW-0732">Signal</keyword>
<dbReference type="EMBL" id="CP137892">
    <property type="protein sequence ID" value="WPC05465.1"/>
    <property type="molecule type" value="Genomic_DNA"/>
</dbReference>
<dbReference type="Gene3D" id="3.40.190.10">
    <property type="entry name" value="Periplasmic binding protein-like II"/>
    <property type="match status" value="2"/>
</dbReference>
<dbReference type="Proteomes" id="UP001305928">
    <property type="component" value="Chromosome"/>
</dbReference>
<keyword evidence="3" id="KW-1185">Reference proteome</keyword>
<feature type="signal peptide" evidence="1">
    <location>
        <begin position="1"/>
        <end position="20"/>
    </location>
</feature>